<reference evidence="7 8" key="1">
    <citation type="submission" date="2024-01" db="EMBL/GenBank/DDBJ databases">
        <authorList>
            <consortium name="Genoscope - CEA"/>
            <person name="William W."/>
        </authorList>
    </citation>
    <scope>NUCLEOTIDE SEQUENCE [LARGE SCALE GENOMIC DNA]</scope>
    <source>
        <strain evidence="7 8">29B2s-10</strain>
    </source>
</reference>
<keyword evidence="2 6" id="KW-0637">Prenyltransferase</keyword>
<dbReference type="Proteomes" id="UP001497600">
    <property type="component" value="Chromosome G"/>
</dbReference>
<dbReference type="Gene3D" id="1.25.40.120">
    <property type="entry name" value="Protein prenylyltransferase"/>
    <property type="match status" value="1"/>
</dbReference>
<dbReference type="PANTHER" id="PTHR11129:SF2">
    <property type="entry name" value="GERANYLGERANYL TRANSFERASE TYPE-2 SUBUNIT ALPHA"/>
    <property type="match status" value="1"/>
</dbReference>
<dbReference type="GO" id="GO:0016740">
    <property type="term" value="F:transferase activity"/>
    <property type="evidence" value="ECO:0007669"/>
    <property type="project" value="UniProtKB-KW"/>
</dbReference>
<evidence type="ECO:0000256" key="5">
    <source>
        <dbReference type="ARBA" id="ARBA00047658"/>
    </source>
</evidence>
<keyword evidence="3 6" id="KW-0808">Transferase</keyword>
<evidence type="ECO:0000313" key="7">
    <source>
        <dbReference type="EMBL" id="CAK7918850.1"/>
    </source>
</evidence>
<organism evidence="7 8">
    <name type="scientific">[Candida] anglica</name>
    <dbReference type="NCBI Taxonomy" id="148631"/>
    <lineage>
        <taxon>Eukaryota</taxon>
        <taxon>Fungi</taxon>
        <taxon>Dikarya</taxon>
        <taxon>Ascomycota</taxon>
        <taxon>Saccharomycotina</taxon>
        <taxon>Pichiomycetes</taxon>
        <taxon>Debaryomycetaceae</taxon>
        <taxon>Kurtzmaniella</taxon>
    </lineage>
</organism>
<proteinExistence type="inferred from homology"/>
<evidence type="ECO:0000256" key="1">
    <source>
        <dbReference type="ARBA" id="ARBA00006734"/>
    </source>
</evidence>
<keyword evidence="8" id="KW-1185">Reference proteome</keyword>
<protein>
    <recommendedName>
        <fullName evidence="6">Geranylgeranyl transferase type-2 subunit alpha</fullName>
        <ecNumber evidence="6">2.5.1.60</ecNumber>
    </recommendedName>
    <alternativeName>
        <fullName evidence="6">Geranylgeranyl transferase type II subunit alpha</fullName>
    </alternativeName>
</protein>
<evidence type="ECO:0000256" key="3">
    <source>
        <dbReference type="ARBA" id="ARBA00022679"/>
    </source>
</evidence>
<evidence type="ECO:0000256" key="2">
    <source>
        <dbReference type="ARBA" id="ARBA00022602"/>
    </source>
</evidence>
<dbReference type="InterPro" id="IPR002088">
    <property type="entry name" value="Prenyl_trans_a"/>
</dbReference>
<evidence type="ECO:0000256" key="4">
    <source>
        <dbReference type="ARBA" id="ARBA00022737"/>
    </source>
</evidence>
<dbReference type="EMBL" id="OZ004259">
    <property type="protein sequence ID" value="CAK7918850.1"/>
    <property type="molecule type" value="Genomic_DNA"/>
</dbReference>
<evidence type="ECO:0000313" key="8">
    <source>
        <dbReference type="Proteomes" id="UP001497600"/>
    </source>
</evidence>
<accession>A0ABP0EMV3</accession>
<dbReference type="Pfam" id="PF01239">
    <property type="entry name" value="PPTA"/>
    <property type="match status" value="5"/>
</dbReference>
<dbReference type="PROSITE" id="PS51147">
    <property type="entry name" value="PFTA"/>
    <property type="match status" value="4"/>
</dbReference>
<keyword evidence="4" id="KW-0677">Repeat</keyword>
<comment type="similarity">
    <text evidence="1 6">Belongs to the protein prenyltransferase subunit alpha family.</text>
</comment>
<gene>
    <name evidence="7" type="primary">BET4</name>
    <name evidence="7" type="ORF">CAAN4_G15192</name>
</gene>
<comment type="catalytic activity">
    <reaction evidence="5 6">
        <text>geranylgeranyl diphosphate + L-cysteinyl-[protein] = S-geranylgeranyl-L-cysteinyl-[protein] + diphosphate</text>
        <dbReference type="Rhea" id="RHEA:21240"/>
        <dbReference type="Rhea" id="RHEA-COMP:10131"/>
        <dbReference type="Rhea" id="RHEA-COMP:11537"/>
        <dbReference type="ChEBI" id="CHEBI:29950"/>
        <dbReference type="ChEBI" id="CHEBI:33019"/>
        <dbReference type="ChEBI" id="CHEBI:57533"/>
        <dbReference type="ChEBI" id="CHEBI:86021"/>
        <dbReference type="EC" id="2.5.1.60"/>
    </reaction>
</comment>
<dbReference type="PANTHER" id="PTHR11129">
    <property type="entry name" value="PROTEIN FARNESYLTRANSFERASE ALPHA SUBUNIT/RAB GERANYLGERANYL TRANSFERASE ALPHA SUBUNIT"/>
    <property type="match status" value="1"/>
</dbReference>
<comment type="function">
    <text evidence="6">Catalyzes the transfer of a geranyl-geranyl moiety from geranyl-geranyl pyrophosphate to cysteines occuring in specific C-terminal amino acid sequences.</text>
</comment>
<sequence length="374" mass="43364">MQHGVKRTNLTEEAKKAKLERDRAKIVAYRSSTTKLLDQYHKDVYTLETLDLTTDVLALNPELYTAWNYRREILLKLIPHTLTKKDALEQDLKLVMHHLKRFPKCYWVWNHRSWCLHQLSLTGEANWAYELAIVSRLLEMDSRNYHGWHYRRYVVSNMERESAAAAASPESERKSLLDLAITEYEYTTSKINKNISNFSAWHNRSKLIPQLYLLYTQVVASNSAGGLSATPTSIDSIFRSPYDILMHELELVKTGMYMDAEDTSVWSYLQWLVSDPLFVDSARSATDHHASTYVQILEGQLKTITELNELEKDDHPDGHDNVWCLKSIIFLKGLLLKENGGVDEASEREIRSMLETLVEIDPLRRGRYLDQIKA</sequence>
<name>A0ABP0EMV3_9ASCO</name>
<evidence type="ECO:0000256" key="6">
    <source>
        <dbReference type="RuleBase" id="RU367120"/>
    </source>
</evidence>
<dbReference type="EC" id="2.5.1.60" evidence="6"/>
<dbReference type="SUPFAM" id="SSF48439">
    <property type="entry name" value="Protein prenylyltransferase"/>
    <property type="match status" value="1"/>
</dbReference>